<dbReference type="Proteomes" id="UP000796880">
    <property type="component" value="Unassembled WGS sequence"/>
</dbReference>
<comment type="caution">
    <text evidence="2">The sequence shown here is derived from an EMBL/GenBank/DDBJ whole genome shotgun (WGS) entry which is preliminary data.</text>
</comment>
<keyword evidence="1" id="KW-0812">Transmembrane</keyword>
<organism evidence="2 3">
    <name type="scientific">Rhamnella rubrinervis</name>
    <dbReference type="NCBI Taxonomy" id="2594499"/>
    <lineage>
        <taxon>Eukaryota</taxon>
        <taxon>Viridiplantae</taxon>
        <taxon>Streptophyta</taxon>
        <taxon>Embryophyta</taxon>
        <taxon>Tracheophyta</taxon>
        <taxon>Spermatophyta</taxon>
        <taxon>Magnoliopsida</taxon>
        <taxon>eudicotyledons</taxon>
        <taxon>Gunneridae</taxon>
        <taxon>Pentapetalae</taxon>
        <taxon>rosids</taxon>
        <taxon>fabids</taxon>
        <taxon>Rosales</taxon>
        <taxon>Rhamnaceae</taxon>
        <taxon>rhamnoid group</taxon>
        <taxon>Rhamneae</taxon>
        <taxon>Rhamnella</taxon>
    </lineage>
</organism>
<feature type="transmembrane region" description="Helical" evidence="1">
    <location>
        <begin position="167"/>
        <end position="187"/>
    </location>
</feature>
<keyword evidence="3" id="KW-1185">Reference proteome</keyword>
<feature type="transmembrane region" description="Helical" evidence="1">
    <location>
        <begin position="199"/>
        <end position="218"/>
    </location>
</feature>
<evidence type="ECO:0000313" key="3">
    <source>
        <dbReference type="Proteomes" id="UP000796880"/>
    </source>
</evidence>
<sequence length="339" mass="37479">MGTVGLGSTHIGLYSGLLMGFDDADGRNHWRFIQLRSPKVGFSGDGFGKGSESGGGGFGSFGGENNDKRKMSEYYLEMLKTYPSDSLNVEAGKCCTGFAAILRTFLTGSLIAMNNIYCDILLMLALFSYTVWDEFQHKLLNKVEESQTTIDLVVTMRTVYWLMGMDFICLHVGLTMFTGFVVGYFAFRALFDHNPALSAAGGIFGLIAGLLVESLFIIRASSQDLKSTAPTSNPKKDHQTPATAVRVAEVELKLHMYLSFLSHARGIQRMLRGVGMRNFHVGPHGQGAPRGAFEESRQVITWGRRYRFGAKLLRDVAWYSDHTLPVTRGKSQRSPITPE</sequence>
<reference evidence="2" key="1">
    <citation type="submission" date="2020-03" db="EMBL/GenBank/DDBJ databases">
        <title>A high-quality chromosome-level genome assembly of a woody plant with both climbing and erect habits, Rhamnella rubrinervis.</title>
        <authorList>
            <person name="Lu Z."/>
            <person name="Yang Y."/>
            <person name="Zhu X."/>
            <person name="Sun Y."/>
        </authorList>
    </citation>
    <scope>NUCLEOTIDE SEQUENCE</scope>
    <source>
        <strain evidence="2">BYM</strain>
        <tissue evidence="2">Leaf</tissue>
    </source>
</reference>
<keyword evidence="1" id="KW-1133">Transmembrane helix</keyword>
<gene>
    <name evidence="2" type="ORF">FNV43_RR10145</name>
</gene>
<evidence type="ECO:0000256" key="1">
    <source>
        <dbReference type="SAM" id="Phobius"/>
    </source>
</evidence>
<accession>A0A8K0HBA5</accession>
<proteinExistence type="predicted"/>
<protein>
    <submittedName>
        <fullName evidence="2">Uncharacterized protein</fullName>
    </submittedName>
</protein>
<dbReference type="EMBL" id="VOIH02000004">
    <property type="protein sequence ID" value="KAF3449417.1"/>
    <property type="molecule type" value="Genomic_DNA"/>
</dbReference>
<evidence type="ECO:0000313" key="2">
    <source>
        <dbReference type="EMBL" id="KAF3449417.1"/>
    </source>
</evidence>
<dbReference type="AlphaFoldDB" id="A0A8K0HBA5"/>
<name>A0A8K0HBA5_9ROSA</name>
<feature type="transmembrane region" description="Helical" evidence="1">
    <location>
        <begin position="111"/>
        <end position="132"/>
    </location>
</feature>
<keyword evidence="1" id="KW-0472">Membrane</keyword>